<protein>
    <recommendedName>
        <fullName evidence="9">Amino acid permease</fullName>
    </recommendedName>
</protein>
<comment type="caution">
    <text evidence="7">The sequence shown here is derived from an EMBL/GenBank/DDBJ whole genome shotgun (WGS) entry which is preliminary data.</text>
</comment>
<reference evidence="7" key="1">
    <citation type="submission" date="2023-08" db="EMBL/GenBank/DDBJ databases">
        <authorList>
            <person name="Chen Y."/>
            <person name="Shah S."/>
            <person name="Dougan E. K."/>
            <person name="Thang M."/>
            <person name="Chan C."/>
        </authorList>
    </citation>
    <scope>NUCLEOTIDE SEQUENCE</scope>
</reference>
<feature type="transmembrane region" description="Helical" evidence="6">
    <location>
        <begin position="89"/>
        <end position="117"/>
    </location>
</feature>
<dbReference type="EMBL" id="CAUJNA010000168">
    <property type="protein sequence ID" value="CAJ1372981.1"/>
    <property type="molecule type" value="Genomic_DNA"/>
</dbReference>
<name>A0AA36HQ52_9DINO</name>
<evidence type="ECO:0000256" key="5">
    <source>
        <dbReference type="ARBA" id="ARBA00023136"/>
    </source>
</evidence>
<evidence type="ECO:0000256" key="2">
    <source>
        <dbReference type="ARBA" id="ARBA00022475"/>
    </source>
</evidence>
<feature type="transmembrane region" description="Helical" evidence="6">
    <location>
        <begin position="230"/>
        <end position="253"/>
    </location>
</feature>
<keyword evidence="8" id="KW-1185">Reference proteome</keyword>
<feature type="transmembrane region" description="Helical" evidence="6">
    <location>
        <begin position="149"/>
        <end position="170"/>
    </location>
</feature>
<dbReference type="InterPro" id="IPR050367">
    <property type="entry name" value="APC_superfamily"/>
</dbReference>
<keyword evidence="2" id="KW-1003">Cell membrane</keyword>
<evidence type="ECO:0000256" key="6">
    <source>
        <dbReference type="SAM" id="Phobius"/>
    </source>
</evidence>
<evidence type="ECO:0000256" key="4">
    <source>
        <dbReference type="ARBA" id="ARBA00022989"/>
    </source>
</evidence>
<feature type="transmembrane region" description="Helical" evidence="6">
    <location>
        <begin position="325"/>
        <end position="347"/>
    </location>
</feature>
<dbReference type="Gene3D" id="1.20.1740.10">
    <property type="entry name" value="Amino acid/polyamine transporter I"/>
    <property type="match status" value="1"/>
</dbReference>
<accession>A0AA36HQ52</accession>
<dbReference type="PANTHER" id="PTHR42770">
    <property type="entry name" value="AMINO ACID TRANSPORTER-RELATED"/>
    <property type="match status" value="1"/>
</dbReference>
<evidence type="ECO:0000256" key="3">
    <source>
        <dbReference type="ARBA" id="ARBA00022692"/>
    </source>
</evidence>
<evidence type="ECO:0000313" key="7">
    <source>
        <dbReference type="EMBL" id="CAJ1372981.1"/>
    </source>
</evidence>
<dbReference type="AlphaFoldDB" id="A0AA36HQ52"/>
<keyword evidence="3 6" id="KW-0812">Transmembrane</keyword>
<feature type="transmembrane region" description="Helical" evidence="6">
    <location>
        <begin position="279"/>
        <end position="304"/>
    </location>
</feature>
<proteinExistence type="predicted"/>
<dbReference type="Pfam" id="PF13520">
    <property type="entry name" value="AA_permease_2"/>
    <property type="match status" value="1"/>
</dbReference>
<keyword evidence="4 6" id="KW-1133">Transmembrane helix</keyword>
<dbReference type="PANTHER" id="PTHR42770:SF11">
    <property type="entry name" value="INNER MEMBRANE TRANSPORT PROTEIN YBAT"/>
    <property type="match status" value="1"/>
</dbReference>
<evidence type="ECO:0008006" key="9">
    <source>
        <dbReference type="Google" id="ProtNLM"/>
    </source>
</evidence>
<organism evidence="7 8">
    <name type="scientific">Effrenium voratum</name>
    <dbReference type="NCBI Taxonomy" id="2562239"/>
    <lineage>
        <taxon>Eukaryota</taxon>
        <taxon>Sar</taxon>
        <taxon>Alveolata</taxon>
        <taxon>Dinophyceae</taxon>
        <taxon>Suessiales</taxon>
        <taxon>Symbiodiniaceae</taxon>
        <taxon>Effrenium</taxon>
    </lineage>
</organism>
<dbReference type="GO" id="GO:0022857">
    <property type="term" value="F:transmembrane transporter activity"/>
    <property type="evidence" value="ECO:0007669"/>
    <property type="project" value="InterPro"/>
</dbReference>
<dbReference type="GO" id="GO:0005886">
    <property type="term" value="C:plasma membrane"/>
    <property type="evidence" value="ECO:0007669"/>
    <property type="project" value="UniProtKB-SubCell"/>
</dbReference>
<evidence type="ECO:0000313" key="8">
    <source>
        <dbReference type="Proteomes" id="UP001178507"/>
    </source>
</evidence>
<sequence>MKAPFAASLARRLNLPLLVLYGLGVTVGAGIYVLIGEIGHSAGVFSPYAFLLAALLIAPTTYSFAKLVVRFPVSAGEARYVEEGFRQKWLAIVIGLLVASAGIVSSATISVGSIGYVQEFISIPSPLLVTLIIVVFTGLAILGIQASAIAAAVLTLIEVGGLLLIIGGGFISDTPAIWEGMKAPFVTFEFHAIGLIGASAVLAFYAFIGFEDMVNVAEEVKEPEKIFPPAIAITLLVTVVLYFLVSTISISLVGQDELGKAGAPISLIAERTGLISPDLLSGIGVLAALNGILIQIIMASRVLYGLSRQAEMPQFLSYVHPRTHTPITATVIVAAVTLVLALAFPLARLAETTSQITFVVFTLVNGALIAITLREAGWKLGQVPSFQIIAIPALGALGSVALMLVSLM</sequence>
<dbReference type="Proteomes" id="UP001178507">
    <property type="component" value="Unassembled WGS sequence"/>
</dbReference>
<feature type="transmembrane region" description="Helical" evidence="6">
    <location>
        <begin position="47"/>
        <end position="69"/>
    </location>
</feature>
<feature type="transmembrane region" description="Helical" evidence="6">
    <location>
        <begin position="190"/>
        <end position="210"/>
    </location>
</feature>
<gene>
    <name evidence="7" type="ORF">EVOR1521_LOCUS2941</name>
</gene>
<dbReference type="PIRSF" id="PIRSF006060">
    <property type="entry name" value="AA_transporter"/>
    <property type="match status" value="1"/>
</dbReference>
<comment type="subcellular location">
    <subcellularLocation>
        <location evidence="1">Cell membrane</location>
        <topology evidence="1">Multi-pass membrane protein</topology>
    </subcellularLocation>
</comment>
<feature type="transmembrane region" description="Helical" evidence="6">
    <location>
        <begin position="385"/>
        <end position="407"/>
    </location>
</feature>
<dbReference type="InterPro" id="IPR002293">
    <property type="entry name" value="AA/rel_permease1"/>
</dbReference>
<keyword evidence="5 6" id="KW-0472">Membrane</keyword>
<evidence type="ECO:0000256" key="1">
    <source>
        <dbReference type="ARBA" id="ARBA00004651"/>
    </source>
</evidence>
<feature type="transmembrane region" description="Helical" evidence="6">
    <location>
        <begin position="123"/>
        <end position="142"/>
    </location>
</feature>
<feature type="transmembrane region" description="Helical" evidence="6">
    <location>
        <begin position="12"/>
        <end position="35"/>
    </location>
</feature>
<feature type="transmembrane region" description="Helical" evidence="6">
    <location>
        <begin position="353"/>
        <end position="373"/>
    </location>
</feature>